<organism evidence="3 4">
    <name type="scientific">Pseudozobellia thermophila</name>
    <dbReference type="NCBI Taxonomy" id="192903"/>
    <lineage>
        <taxon>Bacteria</taxon>
        <taxon>Pseudomonadati</taxon>
        <taxon>Bacteroidota</taxon>
        <taxon>Flavobacteriia</taxon>
        <taxon>Flavobacteriales</taxon>
        <taxon>Flavobacteriaceae</taxon>
        <taxon>Pseudozobellia</taxon>
    </lineage>
</organism>
<evidence type="ECO:0000259" key="1">
    <source>
        <dbReference type="Pfam" id="PF01408"/>
    </source>
</evidence>
<evidence type="ECO:0000259" key="2">
    <source>
        <dbReference type="Pfam" id="PF22725"/>
    </source>
</evidence>
<dbReference type="Pfam" id="PF22725">
    <property type="entry name" value="GFO_IDH_MocA_C3"/>
    <property type="match status" value="1"/>
</dbReference>
<dbReference type="EMBL" id="FQYU01000002">
    <property type="protein sequence ID" value="SHI91589.1"/>
    <property type="molecule type" value="Genomic_DNA"/>
</dbReference>
<dbReference type="Pfam" id="PF01408">
    <property type="entry name" value="GFO_IDH_MocA"/>
    <property type="match status" value="1"/>
</dbReference>
<dbReference type="OrthoDB" id="9815825at2"/>
<dbReference type="PANTHER" id="PTHR43377:SF1">
    <property type="entry name" value="BILIVERDIN REDUCTASE A"/>
    <property type="match status" value="1"/>
</dbReference>
<reference evidence="4" key="1">
    <citation type="submission" date="2016-11" db="EMBL/GenBank/DDBJ databases">
        <authorList>
            <person name="Varghese N."/>
            <person name="Submissions S."/>
        </authorList>
    </citation>
    <scope>NUCLEOTIDE SEQUENCE [LARGE SCALE GENOMIC DNA]</scope>
    <source>
        <strain evidence="4">DSM 19858</strain>
    </source>
</reference>
<dbReference type="PANTHER" id="PTHR43377">
    <property type="entry name" value="BILIVERDIN REDUCTASE A"/>
    <property type="match status" value="1"/>
</dbReference>
<name>A0A1M6F1V1_9FLAO</name>
<dbReference type="AlphaFoldDB" id="A0A1M6F1V1"/>
<protein>
    <submittedName>
        <fullName evidence="3">Predicted dehydrogenase</fullName>
    </submittedName>
</protein>
<gene>
    <name evidence="3" type="ORF">SAMN04488513_102263</name>
</gene>
<evidence type="ECO:0000313" key="4">
    <source>
        <dbReference type="Proteomes" id="UP000184543"/>
    </source>
</evidence>
<dbReference type="STRING" id="192903.SAMN04488513_102263"/>
<dbReference type="SUPFAM" id="SSF55347">
    <property type="entry name" value="Glyceraldehyde-3-phosphate dehydrogenase-like, C-terminal domain"/>
    <property type="match status" value="1"/>
</dbReference>
<keyword evidence="4" id="KW-1185">Reference proteome</keyword>
<dbReference type="Proteomes" id="UP000184543">
    <property type="component" value="Unassembled WGS sequence"/>
</dbReference>
<dbReference type="InterPro" id="IPR055170">
    <property type="entry name" value="GFO_IDH_MocA-like_dom"/>
</dbReference>
<dbReference type="GO" id="GO:0000166">
    <property type="term" value="F:nucleotide binding"/>
    <property type="evidence" value="ECO:0007669"/>
    <property type="project" value="InterPro"/>
</dbReference>
<dbReference type="Gene3D" id="3.30.360.10">
    <property type="entry name" value="Dihydrodipicolinate Reductase, domain 2"/>
    <property type="match status" value="1"/>
</dbReference>
<dbReference type="InterPro" id="IPR051450">
    <property type="entry name" value="Gfo/Idh/MocA_Oxidoreductases"/>
</dbReference>
<sequence length="375" mass="42261">MRYFLVFTALFFQLSKTSGQSDTQQPPLRVGVVGLVHGHVHWILENAKKSNIEIVGIAEPDRDLAERLTRRYGLSMDIVFDTLDEMVKATRPEAVNAFNSTYDHLETVRYCAPKGIHVMVEKPLAVSWAHAREMAALARKHKIHLLTNYETSWYGSNKKAYELIHDEKTIGPVRRIVFHTGHMGPVEIGCSQEFLEWLTDPVLNGGGALTDFGCYGANLSTWLMKGQTPESVTCITQQLKPGLYPKVDDDATIILKYAQTEVIIQASWNWPHHIKDMEVFGTTGFIKCKNAEKMEVMFNETDAPRSIKAEPLPKGDDDPFELLRKVVHDSYRLPPYDPSSLENAEIVVQILEAAKLSAQSGATVHWKELFPPTDN</sequence>
<dbReference type="SUPFAM" id="SSF51735">
    <property type="entry name" value="NAD(P)-binding Rossmann-fold domains"/>
    <property type="match status" value="1"/>
</dbReference>
<evidence type="ECO:0000313" key="3">
    <source>
        <dbReference type="EMBL" id="SHI91589.1"/>
    </source>
</evidence>
<dbReference type="InterPro" id="IPR036291">
    <property type="entry name" value="NAD(P)-bd_dom_sf"/>
</dbReference>
<proteinExistence type="predicted"/>
<dbReference type="InterPro" id="IPR000683">
    <property type="entry name" value="Gfo/Idh/MocA-like_OxRdtase_N"/>
</dbReference>
<accession>A0A1M6F1V1</accession>
<feature type="domain" description="Gfo/Idh/MocA-like oxidoreductase N-terminal" evidence="1">
    <location>
        <begin position="28"/>
        <end position="146"/>
    </location>
</feature>
<dbReference type="RefSeq" id="WP_072990636.1">
    <property type="nucleotide sequence ID" value="NZ_FQYU01000002.1"/>
</dbReference>
<dbReference type="Gene3D" id="3.40.50.720">
    <property type="entry name" value="NAD(P)-binding Rossmann-like Domain"/>
    <property type="match status" value="1"/>
</dbReference>
<feature type="domain" description="GFO/IDH/MocA-like oxidoreductase" evidence="2">
    <location>
        <begin position="166"/>
        <end position="286"/>
    </location>
</feature>